<dbReference type="Gramene" id="AET1Gv20831500.2">
    <property type="protein sequence ID" value="AET1Gv20831500.2"/>
    <property type="gene ID" value="AET1Gv20831500"/>
</dbReference>
<evidence type="ECO:0000313" key="3">
    <source>
        <dbReference type="Proteomes" id="UP000015105"/>
    </source>
</evidence>
<reference evidence="3" key="2">
    <citation type="journal article" date="2017" name="Nat. Plants">
        <title>The Aegilops tauschii genome reveals multiple impacts of transposons.</title>
        <authorList>
            <person name="Zhao G."/>
            <person name="Zou C."/>
            <person name="Li K."/>
            <person name="Wang K."/>
            <person name="Li T."/>
            <person name="Gao L."/>
            <person name="Zhang X."/>
            <person name="Wang H."/>
            <person name="Yang Z."/>
            <person name="Liu X."/>
            <person name="Jiang W."/>
            <person name="Mao L."/>
            <person name="Kong X."/>
            <person name="Jiao Y."/>
            <person name="Jia J."/>
        </authorList>
    </citation>
    <scope>NUCLEOTIDE SEQUENCE [LARGE SCALE GENOMIC DNA]</scope>
    <source>
        <strain evidence="3">cv. AL8/78</strain>
    </source>
</reference>
<evidence type="ECO:0000256" key="1">
    <source>
        <dbReference type="SAM" id="MobiDB-lite"/>
    </source>
</evidence>
<proteinExistence type="predicted"/>
<feature type="region of interest" description="Disordered" evidence="1">
    <location>
        <begin position="27"/>
        <end position="89"/>
    </location>
</feature>
<sequence length="89" mass="9689">SWYLRCRFACVMIQELLPVHAPHMQREEAGAAAGQGHEHRGDHVRGRPQPPLREAHGGTQPHPQAASVPLAALTKQPSACGGTRTRVRT</sequence>
<name>A0A452ZM67_AEGTS</name>
<reference evidence="2" key="3">
    <citation type="journal article" date="2017" name="Nature">
        <title>Genome sequence of the progenitor of the wheat D genome Aegilops tauschii.</title>
        <authorList>
            <person name="Luo M.C."/>
            <person name="Gu Y.Q."/>
            <person name="Puiu D."/>
            <person name="Wang H."/>
            <person name="Twardziok S.O."/>
            <person name="Deal K.R."/>
            <person name="Huo N."/>
            <person name="Zhu T."/>
            <person name="Wang L."/>
            <person name="Wang Y."/>
            <person name="McGuire P.E."/>
            <person name="Liu S."/>
            <person name="Long H."/>
            <person name="Ramasamy R.K."/>
            <person name="Rodriguez J.C."/>
            <person name="Van S.L."/>
            <person name="Yuan L."/>
            <person name="Wang Z."/>
            <person name="Xia Z."/>
            <person name="Xiao L."/>
            <person name="Anderson O.D."/>
            <person name="Ouyang S."/>
            <person name="Liang Y."/>
            <person name="Zimin A.V."/>
            <person name="Pertea G."/>
            <person name="Qi P."/>
            <person name="Bennetzen J.L."/>
            <person name="Dai X."/>
            <person name="Dawson M.W."/>
            <person name="Muller H.G."/>
            <person name="Kugler K."/>
            <person name="Rivarola-Duarte L."/>
            <person name="Spannagl M."/>
            <person name="Mayer K.F.X."/>
            <person name="Lu F.H."/>
            <person name="Bevan M.W."/>
            <person name="Leroy P."/>
            <person name="Li P."/>
            <person name="You F.M."/>
            <person name="Sun Q."/>
            <person name="Liu Z."/>
            <person name="Lyons E."/>
            <person name="Wicker T."/>
            <person name="Salzberg S.L."/>
            <person name="Devos K.M."/>
            <person name="Dvorak J."/>
        </authorList>
    </citation>
    <scope>NUCLEOTIDE SEQUENCE [LARGE SCALE GENOMIC DNA]</scope>
    <source>
        <strain evidence="2">cv. AL8/78</strain>
    </source>
</reference>
<organism evidence="2 3">
    <name type="scientific">Aegilops tauschii subsp. strangulata</name>
    <name type="common">Goatgrass</name>
    <dbReference type="NCBI Taxonomy" id="200361"/>
    <lineage>
        <taxon>Eukaryota</taxon>
        <taxon>Viridiplantae</taxon>
        <taxon>Streptophyta</taxon>
        <taxon>Embryophyta</taxon>
        <taxon>Tracheophyta</taxon>
        <taxon>Spermatophyta</taxon>
        <taxon>Magnoliopsida</taxon>
        <taxon>Liliopsida</taxon>
        <taxon>Poales</taxon>
        <taxon>Poaceae</taxon>
        <taxon>BOP clade</taxon>
        <taxon>Pooideae</taxon>
        <taxon>Triticodae</taxon>
        <taxon>Triticeae</taxon>
        <taxon>Triticinae</taxon>
        <taxon>Aegilops</taxon>
    </lineage>
</organism>
<reference evidence="2" key="4">
    <citation type="submission" date="2019-03" db="UniProtKB">
        <authorList>
            <consortium name="EnsemblPlants"/>
        </authorList>
    </citation>
    <scope>IDENTIFICATION</scope>
</reference>
<reference evidence="3" key="1">
    <citation type="journal article" date="2014" name="Science">
        <title>Ancient hybridizations among the ancestral genomes of bread wheat.</title>
        <authorList>
            <consortium name="International Wheat Genome Sequencing Consortium,"/>
            <person name="Marcussen T."/>
            <person name="Sandve S.R."/>
            <person name="Heier L."/>
            <person name="Spannagl M."/>
            <person name="Pfeifer M."/>
            <person name="Jakobsen K.S."/>
            <person name="Wulff B.B."/>
            <person name="Steuernagel B."/>
            <person name="Mayer K.F."/>
            <person name="Olsen O.A."/>
        </authorList>
    </citation>
    <scope>NUCLEOTIDE SEQUENCE [LARGE SCALE GENOMIC DNA]</scope>
    <source>
        <strain evidence="3">cv. AL8/78</strain>
    </source>
</reference>
<protein>
    <submittedName>
        <fullName evidence="2">Uncharacterized protein</fullName>
    </submittedName>
</protein>
<dbReference type="AlphaFoldDB" id="A0A452ZM67"/>
<dbReference type="Proteomes" id="UP000015105">
    <property type="component" value="Chromosome 1D"/>
</dbReference>
<keyword evidence="3" id="KW-1185">Reference proteome</keyword>
<dbReference type="EnsemblPlants" id="AET1Gv20831500.2">
    <property type="protein sequence ID" value="AET1Gv20831500.2"/>
    <property type="gene ID" value="AET1Gv20831500"/>
</dbReference>
<accession>A0A452ZM67</accession>
<evidence type="ECO:0000313" key="2">
    <source>
        <dbReference type="EnsemblPlants" id="AET1Gv20831500.2"/>
    </source>
</evidence>
<reference evidence="2" key="5">
    <citation type="journal article" date="2021" name="G3 (Bethesda)">
        <title>Aegilops tauschii genome assembly Aet v5.0 features greater sequence contiguity and improved annotation.</title>
        <authorList>
            <person name="Wang L."/>
            <person name="Zhu T."/>
            <person name="Rodriguez J.C."/>
            <person name="Deal K.R."/>
            <person name="Dubcovsky J."/>
            <person name="McGuire P.E."/>
            <person name="Lux T."/>
            <person name="Spannagl M."/>
            <person name="Mayer K.F.X."/>
            <person name="Baldrich P."/>
            <person name="Meyers B.C."/>
            <person name="Huo N."/>
            <person name="Gu Y.Q."/>
            <person name="Zhou H."/>
            <person name="Devos K.M."/>
            <person name="Bennetzen J.L."/>
            <person name="Unver T."/>
            <person name="Budak H."/>
            <person name="Gulick P.J."/>
            <person name="Galiba G."/>
            <person name="Kalapos B."/>
            <person name="Nelson D.R."/>
            <person name="Li P."/>
            <person name="You F.M."/>
            <person name="Luo M.C."/>
            <person name="Dvorak J."/>
        </authorList>
    </citation>
    <scope>NUCLEOTIDE SEQUENCE [LARGE SCALE GENOMIC DNA]</scope>
    <source>
        <strain evidence="2">cv. AL8/78</strain>
    </source>
</reference>
<feature type="compositionally biased region" description="Basic and acidic residues" evidence="1">
    <location>
        <begin position="36"/>
        <end position="45"/>
    </location>
</feature>